<evidence type="ECO:0000313" key="4">
    <source>
        <dbReference type="Proteomes" id="UP000784919"/>
    </source>
</evidence>
<dbReference type="OrthoDB" id="4949758at2759"/>
<dbReference type="Proteomes" id="UP000742024">
    <property type="component" value="Unassembled WGS sequence"/>
</dbReference>
<protein>
    <submittedName>
        <fullName evidence="2">Uncharacterized protein</fullName>
    </submittedName>
</protein>
<evidence type="ECO:0000313" key="3">
    <source>
        <dbReference type="Proteomes" id="UP000742024"/>
    </source>
</evidence>
<organism evidence="2 4">
    <name type="scientific">Claviceps arundinis</name>
    <dbReference type="NCBI Taxonomy" id="1623583"/>
    <lineage>
        <taxon>Eukaryota</taxon>
        <taxon>Fungi</taxon>
        <taxon>Dikarya</taxon>
        <taxon>Ascomycota</taxon>
        <taxon>Pezizomycotina</taxon>
        <taxon>Sordariomycetes</taxon>
        <taxon>Hypocreomycetidae</taxon>
        <taxon>Hypocreales</taxon>
        <taxon>Clavicipitaceae</taxon>
        <taxon>Claviceps</taxon>
    </lineage>
</organism>
<dbReference type="EMBL" id="SRPS01000046">
    <property type="protein sequence ID" value="KAG5972411.1"/>
    <property type="molecule type" value="Genomic_DNA"/>
</dbReference>
<gene>
    <name evidence="2" type="ORF">E4U56_006001</name>
    <name evidence="1" type="ORF">E4U57_006521</name>
</gene>
<sequence>MSDELFCCDTVKPFYMDPIGQGYEEKANMFLDWAECPLENFDENKVWESMQGPWPFAVEHVKYVRIEYEYITQSRWFLARKDTKDFFEVEEDDIIRENDSDDLPEQAA</sequence>
<evidence type="ECO:0000313" key="1">
    <source>
        <dbReference type="EMBL" id="KAG5951916.1"/>
    </source>
</evidence>
<name>A0A9P7MXP7_9HYPO</name>
<keyword evidence="3" id="KW-1185">Reference proteome</keyword>
<reference evidence="2 3" key="1">
    <citation type="journal article" date="2020" name="bioRxiv">
        <title>Whole genome comparisons of ergot fungi reveals the divergence and evolution of species within the genus Claviceps are the result of varying mechanisms driving genome evolution and host range expansion.</title>
        <authorList>
            <person name="Wyka S.A."/>
            <person name="Mondo S.J."/>
            <person name="Liu M."/>
            <person name="Dettman J."/>
            <person name="Nalam V."/>
            <person name="Broders K.D."/>
        </authorList>
    </citation>
    <scope>NUCLEOTIDE SEQUENCE</scope>
    <source>
        <strain evidence="2">CCC 1102</strain>
        <strain evidence="1 3">LM583</strain>
    </source>
</reference>
<proteinExistence type="predicted"/>
<dbReference type="EMBL" id="SRPR01000573">
    <property type="protein sequence ID" value="KAG5951916.1"/>
    <property type="molecule type" value="Genomic_DNA"/>
</dbReference>
<evidence type="ECO:0000313" key="2">
    <source>
        <dbReference type="EMBL" id="KAG5972411.1"/>
    </source>
</evidence>
<dbReference type="AlphaFoldDB" id="A0A9P7MXP7"/>
<dbReference type="Proteomes" id="UP000784919">
    <property type="component" value="Unassembled WGS sequence"/>
</dbReference>
<accession>A0A9P7MXP7</accession>
<comment type="caution">
    <text evidence="2">The sequence shown here is derived from an EMBL/GenBank/DDBJ whole genome shotgun (WGS) entry which is preliminary data.</text>
</comment>